<accession>A0A6J0NY73</accession>
<dbReference type="PROSITE" id="PS51017">
    <property type="entry name" value="CCT"/>
    <property type="match status" value="1"/>
</dbReference>
<evidence type="ECO:0000259" key="4">
    <source>
        <dbReference type="PROSITE" id="PS51017"/>
    </source>
</evidence>
<dbReference type="GO" id="GO:0003700">
    <property type="term" value="F:DNA-binding transcription factor activity"/>
    <property type="evidence" value="ECO:0007669"/>
    <property type="project" value="TreeGrafter"/>
</dbReference>
<name>A0A6J0NY73_RAPSA</name>
<dbReference type="PANTHER" id="PTHR31319:SF44">
    <property type="entry name" value="ZINC FINGER PROTEIN CONSTANS-LIKE 2"/>
    <property type="match status" value="1"/>
</dbReference>
<reference evidence="5" key="1">
    <citation type="journal article" date="2019" name="Database">
        <title>The radish genome database (RadishGD): an integrated information resource for radish genomics.</title>
        <authorList>
            <person name="Yu H.J."/>
            <person name="Baek S."/>
            <person name="Lee Y.J."/>
            <person name="Cho A."/>
            <person name="Mun J.H."/>
        </authorList>
    </citation>
    <scope>NUCLEOTIDE SEQUENCE [LARGE SCALE GENOMIC DNA]</scope>
    <source>
        <strain evidence="5">cv. WK10039</strain>
    </source>
</reference>
<dbReference type="GeneID" id="108859813"/>
<evidence type="ECO:0000256" key="1">
    <source>
        <dbReference type="ARBA" id="ARBA00004123"/>
    </source>
</evidence>
<organism evidence="5 6">
    <name type="scientific">Raphanus sativus</name>
    <name type="common">Radish</name>
    <name type="synonym">Raphanus raphanistrum var. sativus</name>
    <dbReference type="NCBI Taxonomy" id="3726"/>
    <lineage>
        <taxon>Eukaryota</taxon>
        <taxon>Viridiplantae</taxon>
        <taxon>Streptophyta</taxon>
        <taxon>Embryophyta</taxon>
        <taxon>Tracheophyta</taxon>
        <taxon>Spermatophyta</taxon>
        <taxon>Magnoliopsida</taxon>
        <taxon>eudicotyledons</taxon>
        <taxon>Gunneridae</taxon>
        <taxon>Pentapetalae</taxon>
        <taxon>rosids</taxon>
        <taxon>malvids</taxon>
        <taxon>Brassicales</taxon>
        <taxon>Brassicaceae</taxon>
        <taxon>Brassiceae</taxon>
        <taxon>Raphanus</taxon>
    </lineage>
</organism>
<evidence type="ECO:0000256" key="3">
    <source>
        <dbReference type="PROSITE-ProRule" id="PRU00357"/>
    </source>
</evidence>
<dbReference type="GO" id="GO:0009909">
    <property type="term" value="P:regulation of flower development"/>
    <property type="evidence" value="ECO:0007669"/>
    <property type="project" value="InterPro"/>
</dbReference>
<comment type="subcellular location">
    <subcellularLocation>
        <location evidence="1 3">Nucleus</location>
    </subcellularLocation>
</comment>
<gene>
    <name evidence="6" type="primary">LOC108859813</name>
</gene>
<keyword evidence="5" id="KW-1185">Reference proteome</keyword>
<dbReference type="AlphaFoldDB" id="A0A6J0NY73"/>
<dbReference type="RefSeq" id="XP_018489226.1">
    <property type="nucleotide sequence ID" value="XM_018633724.2"/>
</dbReference>
<evidence type="ECO:0000313" key="6">
    <source>
        <dbReference type="RefSeq" id="XP_018489226.1"/>
    </source>
</evidence>
<protein>
    <submittedName>
        <fullName evidence="6">Zinc finger protein CONSTANS-LIKE 2</fullName>
    </submittedName>
</protein>
<dbReference type="Proteomes" id="UP000504610">
    <property type="component" value="Chromosome 5"/>
</dbReference>
<evidence type="ECO:0000256" key="2">
    <source>
        <dbReference type="ARBA" id="ARBA00023242"/>
    </source>
</evidence>
<dbReference type="InterPro" id="IPR045281">
    <property type="entry name" value="CONSTANS-like"/>
</dbReference>
<sequence>MFTSKILYNSLISLPSFVDYTNRLFNLIMLKEESNESGFLVGKEDDDREVASWLMLSPGKDSDSNNNGFLFGVEYLDLVDYSSSFDNQFEDQYSQYQRSFGGEDGVVPLQVEESASHLEHSHHYNYDGALKDLNHTISVSSMDISVVPESTDSDTTVQHSKETIDQLSGPPTQQLTPADREARVLRYREKKKKRKFEKTIRYASRKAYAEIRPRIKGRFAKRIETEADAEQLLSTSLMSYGFVPSF</sequence>
<proteinExistence type="predicted"/>
<dbReference type="Pfam" id="PF06203">
    <property type="entry name" value="CCT"/>
    <property type="match status" value="1"/>
</dbReference>
<dbReference type="InterPro" id="IPR010402">
    <property type="entry name" value="CCT_domain"/>
</dbReference>
<feature type="domain" description="CCT" evidence="4">
    <location>
        <begin position="180"/>
        <end position="222"/>
    </location>
</feature>
<evidence type="ECO:0000313" key="5">
    <source>
        <dbReference type="Proteomes" id="UP000504610"/>
    </source>
</evidence>
<dbReference type="GO" id="GO:0005634">
    <property type="term" value="C:nucleus"/>
    <property type="evidence" value="ECO:0007669"/>
    <property type="project" value="UniProtKB-SubCell"/>
</dbReference>
<dbReference type="OrthoDB" id="153872at2759"/>
<reference evidence="6" key="2">
    <citation type="submission" date="2025-08" db="UniProtKB">
        <authorList>
            <consortium name="RefSeq"/>
        </authorList>
    </citation>
    <scope>IDENTIFICATION</scope>
    <source>
        <tissue evidence="6">Leaf</tissue>
    </source>
</reference>
<dbReference type="KEGG" id="rsz:108859813"/>
<keyword evidence="2 3" id="KW-0539">Nucleus</keyword>
<dbReference type="PANTHER" id="PTHR31319">
    <property type="entry name" value="ZINC FINGER PROTEIN CONSTANS-LIKE 4"/>
    <property type="match status" value="1"/>
</dbReference>
<dbReference type="GO" id="GO:2000028">
    <property type="term" value="P:regulation of photoperiodism, flowering"/>
    <property type="evidence" value="ECO:0007669"/>
    <property type="project" value="TreeGrafter"/>
</dbReference>